<evidence type="ECO:0000256" key="9">
    <source>
        <dbReference type="ARBA" id="ARBA00022840"/>
    </source>
</evidence>
<dbReference type="InterPro" id="IPR011006">
    <property type="entry name" value="CheY-like_superfamily"/>
</dbReference>
<keyword evidence="20" id="KW-1185">Reference proteome</keyword>
<dbReference type="SMART" id="SM00073">
    <property type="entry name" value="HPT"/>
    <property type="match status" value="1"/>
</dbReference>
<dbReference type="PROSITE" id="PS50851">
    <property type="entry name" value="CHEW"/>
    <property type="match status" value="1"/>
</dbReference>
<dbReference type="SUPFAM" id="SSF47226">
    <property type="entry name" value="Histidine-containing phosphotransfer domain, HPT domain"/>
    <property type="match status" value="1"/>
</dbReference>
<dbReference type="Pfam" id="PF02518">
    <property type="entry name" value="HATPase_c"/>
    <property type="match status" value="1"/>
</dbReference>
<evidence type="ECO:0000256" key="5">
    <source>
        <dbReference type="ARBA" id="ARBA00022553"/>
    </source>
</evidence>
<dbReference type="Gene3D" id="2.30.30.40">
    <property type="entry name" value="SH3 Domains"/>
    <property type="match status" value="1"/>
</dbReference>
<dbReference type="GO" id="GO:0005737">
    <property type="term" value="C:cytoplasm"/>
    <property type="evidence" value="ECO:0007669"/>
    <property type="project" value="InterPro"/>
</dbReference>
<dbReference type="InterPro" id="IPR002545">
    <property type="entry name" value="CheW-lke_dom"/>
</dbReference>
<dbReference type="PANTHER" id="PTHR43395:SF10">
    <property type="entry name" value="CHEMOTAXIS PROTEIN CHEA"/>
    <property type="match status" value="1"/>
</dbReference>
<dbReference type="InterPro" id="IPR037006">
    <property type="entry name" value="CheA-like_homodim_sf"/>
</dbReference>
<evidence type="ECO:0000313" key="20">
    <source>
        <dbReference type="Proteomes" id="UP000811899"/>
    </source>
</evidence>
<feature type="domain" description="Response regulatory" evidence="16">
    <location>
        <begin position="656"/>
        <end position="772"/>
    </location>
</feature>
<dbReference type="CDD" id="cd00088">
    <property type="entry name" value="HPT"/>
    <property type="match status" value="1"/>
</dbReference>
<protein>
    <recommendedName>
        <fullName evidence="3">Chemotaxis protein CheA</fullName>
        <ecNumber evidence="2">2.7.13.3</ecNumber>
    </recommendedName>
</protein>
<feature type="domain" description="CheW-like" evidence="17">
    <location>
        <begin position="503"/>
        <end position="638"/>
    </location>
</feature>
<comment type="caution">
    <text evidence="19">The sequence shown here is derived from an EMBL/GenBank/DDBJ whole genome shotgun (WGS) entry which is preliminary data.</text>
</comment>
<dbReference type="Gene3D" id="3.30.565.10">
    <property type="entry name" value="Histidine kinase-like ATPase, C-terminal domain"/>
    <property type="match status" value="1"/>
</dbReference>
<dbReference type="PROSITE" id="PS50109">
    <property type="entry name" value="HIS_KIN"/>
    <property type="match status" value="1"/>
</dbReference>
<evidence type="ECO:0000256" key="2">
    <source>
        <dbReference type="ARBA" id="ARBA00012438"/>
    </source>
</evidence>
<feature type="region of interest" description="Disordered" evidence="14">
    <location>
        <begin position="125"/>
        <end position="206"/>
    </location>
</feature>
<dbReference type="SUPFAM" id="SSF55874">
    <property type="entry name" value="ATPase domain of HSP90 chaperone/DNA topoisomerase II/histidine kinase"/>
    <property type="match status" value="1"/>
</dbReference>
<dbReference type="SMART" id="SM01231">
    <property type="entry name" value="H-kinase_dim"/>
    <property type="match status" value="1"/>
</dbReference>
<comment type="catalytic activity">
    <reaction evidence="1">
        <text>ATP + protein L-histidine = ADP + protein N-phospho-L-histidine.</text>
        <dbReference type="EC" id="2.7.13.3"/>
    </reaction>
</comment>
<dbReference type="FunFam" id="3.30.565.10:FF:000016">
    <property type="entry name" value="Chemotaxis protein CheA, putative"/>
    <property type="match status" value="1"/>
</dbReference>
<dbReference type="InterPro" id="IPR001789">
    <property type="entry name" value="Sig_transdc_resp-reg_receiver"/>
</dbReference>
<dbReference type="PROSITE" id="PS50110">
    <property type="entry name" value="RESPONSE_REGULATORY"/>
    <property type="match status" value="1"/>
</dbReference>
<keyword evidence="6" id="KW-0808">Transferase</keyword>
<dbReference type="Pfam" id="PF01584">
    <property type="entry name" value="CheW"/>
    <property type="match status" value="1"/>
</dbReference>
<dbReference type="GO" id="GO:0006935">
    <property type="term" value="P:chemotaxis"/>
    <property type="evidence" value="ECO:0007669"/>
    <property type="project" value="UniProtKB-KW"/>
</dbReference>
<evidence type="ECO:0000256" key="7">
    <source>
        <dbReference type="ARBA" id="ARBA00022741"/>
    </source>
</evidence>
<keyword evidence="10" id="KW-0902">Two-component regulatory system</keyword>
<keyword evidence="7" id="KW-0547">Nucleotide-binding</keyword>
<feature type="domain" description="Histidine kinase" evidence="15">
    <location>
        <begin position="301"/>
        <end position="501"/>
    </location>
</feature>
<evidence type="ECO:0000256" key="4">
    <source>
        <dbReference type="ARBA" id="ARBA00022500"/>
    </source>
</evidence>
<dbReference type="AlphaFoldDB" id="A0AAW4L8B9"/>
<evidence type="ECO:0000256" key="3">
    <source>
        <dbReference type="ARBA" id="ARBA00021495"/>
    </source>
</evidence>
<dbReference type="SMART" id="SM00448">
    <property type="entry name" value="REC"/>
    <property type="match status" value="1"/>
</dbReference>
<dbReference type="InterPro" id="IPR004358">
    <property type="entry name" value="Sig_transdc_His_kin-like_C"/>
</dbReference>
<evidence type="ECO:0000259" key="17">
    <source>
        <dbReference type="PROSITE" id="PS50851"/>
    </source>
</evidence>
<dbReference type="InterPro" id="IPR036641">
    <property type="entry name" value="HPT_dom_sf"/>
</dbReference>
<reference evidence="19 20" key="1">
    <citation type="submission" date="2021-05" db="EMBL/GenBank/DDBJ databases">
        <title>The draft genome of Geobacter pelophilus DSM 12255.</title>
        <authorList>
            <person name="Xu Z."/>
            <person name="Masuda Y."/>
            <person name="Itoh H."/>
            <person name="Senoo K."/>
        </authorList>
    </citation>
    <scope>NUCLEOTIDE SEQUENCE [LARGE SCALE GENOMIC DNA]</scope>
    <source>
        <strain evidence="19 20">DSM 12255</strain>
    </source>
</reference>
<evidence type="ECO:0000256" key="8">
    <source>
        <dbReference type="ARBA" id="ARBA00022777"/>
    </source>
</evidence>
<dbReference type="InterPro" id="IPR004105">
    <property type="entry name" value="CheA-like_dim"/>
</dbReference>
<dbReference type="SMART" id="SM00260">
    <property type="entry name" value="CheW"/>
    <property type="match status" value="1"/>
</dbReference>
<dbReference type="SMART" id="SM00387">
    <property type="entry name" value="HATPase_c"/>
    <property type="match status" value="1"/>
</dbReference>
<evidence type="ECO:0000256" key="6">
    <source>
        <dbReference type="ARBA" id="ARBA00022679"/>
    </source>
</evidence>
<dbReference type="Gene3D" id="1.10.287.560">
    <property type="entry name" value="Histidine kinase CheA-like, homodimeric domain"/>
    <property type="match status" value="1"/>
</dbReference>
<evidence type="ECO:0000256" key="13">
    <source>
        <dbReference type="PROSITE-ProRule" id="PRU00169"/>
    </source>
</evidence>
<keyword evidence="4" id="KW-0145">Chemotaxis</keyword>
<organism evidence="19 20">
    <name type="scientific">Geoanaerobacter pelophilus</name>
    <dbReference type="NCBI Taxonomy" id="60036"/>
    <lineage>
        <taxon>Bacteria</taxon>
        <taxon>Pseudomonadati</taxon>
        <taxon>Thermodesulfobacteriota</taxon>
        <taxon>Desulfuromonadia</taxon>
        <taxon>Geobacterales</taxon>
        <taxon>Geobacteraceae</taxon>
        <taxon>Geoanaerobacter</taxon>
    </lineage>
</organism>
<dbReference type="SUPFAM" id="SSF50341">
    <property type="entry name" value="CheW-like"/>
    <property type="match status" value="1"/>
</dbReference>
<dbReference type="Gene3D" id="1.20.120.160">
    <property type="entry name" value="HPT domain"/>
    <property type="match status" value="1"/>
</dbReference>
<dbReference type="Pfam" id="PF02895">
    <property type="entry name" value="H-kinase_dim"/>
    <property type="match status" value="1"/>
</dbReference>
<dbReference type="GO" id="GO:0000155">
    <property type="term" value="F:phosphorelay sensor kinase activity"/>
    <property type="evidence" value="ECO:0007669"/>
    <property type="project" value="InterPro"/>
</dbReference>
<comment type="function">
    <text evidence="11">Involved in the transmission of sensory signals from the chemoreceptors to the flagellar motors. CheA is autophosphorylated; it can transfer its phosphate group to either CheB or CheY.</text>
</comment>
<feature type="modified residue" description="Phosphohistidine" evidence="12">
    <location>
        <position position="48"/>
    </location>
</feature>
<dbReference type="RefSeq" id="WP_214172046.1">
    <property type="nucleotide sequence ID" value="NZ_JAHCVJ010000005.1"/>
</dbReference>
<gene>
    <name evidence="19" type="ORF">KI809_13280</name>
</gene>
<dbReference type="InterPro" id="IPR036890">
    <property type="entry name" value="HATPase_C_sf"/>
</dbReference>
<dbReference type="GO" id="GO:0005524">
    <property type="term" value="F:ATP binding"/>
    <property type="evidence" value="ECO:0007669"/>
    <property type="project" value="UniProtKB-KW"/>
</dbReference>
<dbReference type="Gene3D" id="3.40.50.2300">
    <property type="match status" value="1"/>
</dbReference>
<evidence type="ECO:0000259" key="16">
    <source>
        <dbReference type="PROSITE" id="PS50110"/>
    </source>
</evidence>
<keyword evidence="5 13" id="KW-0597">Phosphoprotein</keyword>
<dbReference type="Pfam" id="PF01627">
    <property type="entry name" value="Hpt"/>
    <property type="match status" value="1"/>
</dbReference>
<evidence type="ECO:0000256" key="12">
    <source>
        <dbReference type="PROSITE-ProRule" id="PRU00110"/>
    </source>
</evidence>
<evidence type="ECO:0000256" key="1">
    <source>
        <dbReference type="ARBA" id="ARBA00000085"/>
    </source>
</evidence>
<dbReference type="SUPFAM" id="SSF52172">
    <property type="entry name" value="CheY-like"/>
    <property type="match status" value="1"/>
</dbReference>
<sequence>MALDHSKFIARFVDEAREHCSRLSEGLLNLEGSSGDTELINGLFRSAHTIKGSAKMIKLAGIAELAHKMEDILDAVRSGKILLTTAASNSLFRGVDALLAMLDRIAAGESSPEAPAALCAELAKAAASEDTPAPEQPPSASASPVPDLVAAPAPSLEGVTPPAPALAPSAEAAQELEKPAASQMAPPSSAAPVENSKPAPSPAKPRQIDYLRINAVKLDDLIRLMGEIVSEQGRFRRHVAHLRELEHATALYLAGIAELLGKDAQVNSEHKAVIEAGAALHLSLRQSVRALHDESLMQDHLITDLQETSLNLRMQPLSTVFDPLRRTVRDLSQEHGKEIDFIVDGGETELDRKIIERIGDSLMHMIRNSIDHGLENAKERAVSGKPLKGTIRLSAYYDSGCVTIALSDDGKGLAADRIREKALSKGLFDADTLARMSHSEICNLIFMPGFSTSPIITDLSGRGVGMDVVKRSIVDELKGSIHTETREGSGTTFLLRLPLNLAVFTLFLTTVSDKTCALPATSIVEILTVQQHDIIEIVNKRAIRLREQIIPVEKLAAILKLPQDGVQGKNEAVIVIIRNGEEKLGLIVDEILGREEMVVKPLPQHLQNLRMVSGVTIGEMNSIINVLHIPELFITAHEITAPANRVAQAKDKLSRTVLVADDSLNTREIEKSILEAYGYVVETAEDGQDAFEKTRDIMYDLVITDVEMPRMDGFSLTERLRDDDRYRNIPIVIVTSLEKESDKKRGITVGANAYIVKGAFDQSNLLETVRTLIG</sequence>
<dbReference type="Proteomes" id="UP000811899">
    <property type="component" value="Unassembled WGS sequence"/>
</dbReference>
<evidence type="ECO:0000259" key="15">
    <source>
        <dbReference type="PROSITE" id="PS50109"/>
    </source>
</evidence>
<dbReference type="EMBL" id="JAHCVJ010000005">
    <property type="protein sequence ID" value="MBT0665273.1"/>
    <property type="molecule type" value="Genomic_DNA"/>
</dbReference>
<feature type="compositionally biased region" description="Low complexity" evidence="14">
    <location>
        <begin position="166"/>
        <end position="192"/>
    </location>
</feature>
<dbReference type="InterPro" id="IPR051315">
    <property type="entry name" value="Bact_Chemotaxis_CheA"/>
</dbReference>
<evidence type="ECO:0000256" key="10">
    <source>
        <dbReference type="ARBA" id="ARBA00023012"/>
    </source>
</evidence>
<dbReference type="Pfam" id="PF00072">
    <property type="entry name" value="Response_reg"/>
    <property type="match status" value="1"/>
</dbReference>
<feature type="modified residue" description="4-aspartylphosphate" evidence="13">
    <location>
        <position position="705"/>
    </location>
</feature>
<dbReference type="EC" id="2.7.13.3" evidence="2"/>
<evidence type="ECO:0000256" key="14">
    <source>
        <dbReference type="SAM" id="MobiDB-lite"/>
    </source>
</evidence>
<name>A0AAW4L8B9_9BACT</name>
<dbReference type="InterPro" id="IPR005467">
    <property type="entry name" value="His_kinase_dom"/>
</dbReference>
<evidence type="ECO:0000313" key="19">
    <source>
        <dbReference type="EMBL" id="MBT0665273.1"/>
    </source>
</evidence>
<dbReference type="PANTHER" id="PTHR43395">
    <property type="entry name" value="SENSOR HISTIDINE KINASE CHEA"/>
    <property type="match status" value="1"/>
</dbReference>
<dbReference type="InterPro" id="IPR036061">
    <property type="entry name" value="CheW-like_dom_sf"/>
</dbReference>
<dbReference type="PROSITE" id="PS50894">
    <property type="entry name" value="HPT"/>
    <property type="match status" value="1"/>
</dbReference>
<feature type="domain" description="HPt" evidence="18">
    <location>
        <begin position="1"/>
        <end position="105"/>
    </location>
</feature>
<evidence type="ECO:0000256" key="11">
    <source>
        <dbReference type="ARBA" id="ARBA00035100"/>
    </source>
</evidence>
<accession>A0AAW4L8B9</accession>
<keyword evidence="9" id="KW-0067">ATP-binding</keyword>
<keyword evidence="8 19" id="KW-0418">Kinase</keyword>
<evidence type="ECO:0000259" key="18">
    <source>
        <dbReference type="PROSITE" id="PS50894"/>
    </source>
</evidence>
<proteinExistence type="predicted"/>
<dbReference type="PRINTS" id="PR00344">
    <property type="entry name" value="BCTRLSENSOR"/>
</dbReference>
<feature type="compositionally biased region" description="Low complexity" evidence="14">
    <location>
        <begin position="138"/>
        <end position="155"/>
    </location>
</feature>
<dbReference type="InterPro" id="IPR003594">
    <property type="entry name" value="HATPase_dom"/>
</dbReference>
<dbReference type="InterPro" id="IPR008207">
    <property type="entry name" value="Sig_transdc_His_kin_Hpt_dom"/>
</dbReference>